<dbReference type="EMBL" id="KZ819288">
    <property type="protein sequence ID" value="PWN99341.1"/>
    <property type="molecule type" value="Genomic_DNA"/>
</dbReference>
<proteinExistence type="predicted"/>
<organism evidence="2 3">
    <name type="scientific">Tilletiopsis washingtonensis</name>
    <dbReference type="NCBI Taxonomy" id="58919"/>
    <lineage>
        <taxon>Eukaryota</taxon>
        <taxon>Fungi</taxon>
        <taxon>Dikarya</taxon>
        <taxon>Basidiomycota</taxon>
        <taxon>Ustilaginomycotina</taxon>
        <taxon>Exobasidiomycetes</taxon>
        <taxon>Entylomatales</taxon>
        <taxon>Entylomatales incertae sedis</taxon>
        <taxon>Tilletiopsis</taxon>
    </lineage>
</organism>
<feature type="compositionally biased region" description="Low complexity" evidence="1">
    <location>
        <begin position="1"/>
        <end position="16"/>
    </location>
</feature>
<evidence type="ECO:0000313" key="2">
    <source>
        <dbReference type="EMBL" id="PWN99341.1"/>
    </source>
</evidence>
<protein>
    <submittedName>
        <fullName evidence="2">Uncharacterized protein</fullName>
    </submittedName>
</protein>
<feature type="compositionally biased region" description="Polar residues" evidence="1">
    <location>
        <begin position="381"/>
        <end position="393"/>
    </location>
</feature>
<feature type="region of interest" description="Disordered" evidence="1">
    <location>
        <begin position="407"/>
        <end position="465"/>
    </location>
</feature>
<gene>
    <name evidence="2" type="ORF">FA09DRAFT_328746</name>
</gene>
<feature type="region of interest" description="Disordered" evidence="1">
    <location>
        <begin position="617"/>
        <end position="655"/>
    </location>
</feature>
<feature type="region of interest" description="Disordered" evidence="1">
    <location>
        <begin position="276"/>
        <end position="331"/>
    </location>
</feature>
<feature type="compositionally biased region" description="Polar residues" evidence="1">
    <location>
        <begin position="729"/>
        <end position="745"/>
    </location>
</feature>
<feature type="region of interest" description="Disordered" evidence="1">
    <location>
        <begin position="345"/>
        <end position="393"/>
    </location>
</feature>
<keyword evidence="3" id="KW-1185">Reference proteome</keyword>
<feature type="region of interest" description="Disordered" evidence="1">
    <location>
        <begin position="70"/>
        <end position="90"/>
    </location>
</feature>
<dbReference type="RefSeq" id="XP_025599620.1">
    <property type="nucleotide sequence ID" value="XM_025741898.1"/>
</dbReference>
<feature type="region of interest" description="Disordered" evidence="1">
    <location>
        <begin position="221"/>
        <end position="263"/>
    </location>
</feature>
<sequence>MLSAAEAAAHAAAAADEAGKRREEQAAAGASHDGEAARQAPELQQLFTLPFALHLEPLPHLSYRAAHSAFSDTSGSDSDEELDPDAPSDRGSAAIRVKKRLDAAPPHALHEVSYLLAHTRALEAVTDLTQLVRLLDGADEDPGFATLRAFFDARFDREGRLVSGPRSPRSPRRRGSLLSRRPSAPGGQLMGSAAGRSRTLSSTSAAGGGFRTRVLRTLSRDGAASEISEDDFEEAELRAPEMQAPPRRATGTAHAPVPGQQDRSVRFSVRLDLHSVGLAPLPPQPPPRRPSRPMLDTQILSSPSRRGRRVPEQVLSPTSQPAGNDLERARTASSAVDLFGAGSLREVSSRESSTSAARQRSPPSPSQGRFASAGLAGRNRQAASRPQTAGSSFTMDHDVFGAVADAGDAVPSSEEPVARARSSTQSRGETRRPSFLQRFFGQSRSTRRGSSNSTAPSLASSLDLPDASSAATSASIAEEEGLKVPVTASIEAPSRRMRSATVVSDLSNDEAIDTGDEDGSLYGSLPARMLGVDGPRRASLGSVLSASNMSASQLAGTAGIAAQLQPVTEGAVADWSEMRAPPELLSPKPWAGGDDFLTLLRKAADTALNVDPSARILSEKARGKRPAAHSGSITPSSSGADTPLGQPTDQAPPDTSAWWLCGRTDPSTIAVPCAFGEALGWEGILHLCYGPGSASARAGDFVPLGKAAEMDSRQQSESAKVQQWARGVESSTDSTFVARSASSPVPGSAGRDLGLSHVAEDASDVAPSESASTKAVQPASDETRATQGASALEKLLQRMPGRSASTPPALGGDSTALAPAAALAALQLGGERQRTWADWTTLAVSMQGWVEQYEATRVREGLAHEMVAHSAGAGRPTPALPSGADASGLPDCVLKDALDATNGFRRRGGIPPSLASPDGIEHQDYHWASSRLHAKHFASALTLMAGSFTHITSQLTDAQWTYRSAWELDYLEACCLHTPLAAERFPSPAAAVIPAHKSFQPEDPDEQARARCCPYPSPSGAWQARAWKTWLAGLQPGHIVVPAVSWQAWWTLISVLNGADRTGRAFDLQIKAVDEPFAALDDLSSVYI</sequence>
<reference evidence="2 3" key="1">
    <citation type="journal article" date="2018" name="Mol. Biol. Evol.">
        <title>Broad Genomic Sampling Reveals a Smut Pathogenic Ancestry of the Fungal Clade Ustilaginomycotina.</title>
        <authorList>
            <person name="Kijpornyongpan T."/>
            <person name="Mondo S.J."/>
            <person name="Barry K."/>
            <person name="Sandor L."/>
            <person name="Lee J."/>
            <person name="Lipzen A."/>
            <person name="Pangilinan J."/>
            <person name="LaButti K."/>
            <person name="Hainaut M."/>
            <person name="Henrissat B."/>
            <person name="Grigoriev I.V."/>
            <person name="Spatafora J.W."/>
            <person name="Aime M.C."/>
        </authorList>
    </citation>
    <scope>NUCLEOTIDE SEQUENCE [LARGE SCALE GENOMIC DNA]</scope>
    <source>
        <strain evidence="2 3">MCA 4186</strain>
    </source>
</reference>
<dbReference type="AlphaFoldDB" id="A0A316ZCS9"/>
<feature type="compositionally biased region" description="Polar residues" evidence="1">
    <location>
        <begin position="631"/>
        <end position="649"/>
    </location>
</feature>
<feature type="region of interest" description="Disordered" evidence="1">
    <location>
        <begin position="709"/>
        <end position="787"/>
    </location>
</feature>
<feature type="compositionally biased region" description="Acidic residues" evidence="1">
    <location>
        <begin position="77"/>
        <end position="86"/>
    </location>
</feature>
<accession>A0A316ZCS9</accession>
<dbReference type="GeneID" id="37269442"/>
<feature type="compositionally biased region" description="Low complexity" evidence="1">
    <location>
        <begin position="437"/>
        <end position="465"/>
    </location>
</feature>
<evidence type="ECO:0000256" key="1">
    <source>
        <dbReference type="SAM" id="MobiDB-lite"/>
    </source>
</evidence>
<feature type="region of interest" description="Disordered" evidence="1">
    <location>
        <begin position="1"/>
        <end position="41"/>
    </location>
</feature>
<feature type="region of interest" description="Disordered" evidence="1">
    <location>
        <begin position="160"/>
        <end position="206"/>
    </location>
</feature>
<evidence type="ECO:0000313" key="3">
    <source>
        <dbReference type="Proteomes" id="UP000245946"/>
    </source>
</evidence>
<dbReference type="OrthoDB" id="3336072at2759"/>
<feature type="compositionally biased region" description="Low complexity" evidence="1">
    <location>
        <begin position="352"/>
        <end position="361"/>
    </location>
</feature>
<dbReference type="Proteomes" id="UP000245946">
    <property type="component" value="Unassembled WGS sequence"/>
</dbReference>
<name>A0A316ZCS9_9BASI</name>